<dbReference type="Pfam" id="PF08878">
    <property type="entry name" value="HamA"/>
    <property type="match status" value="1"/>
</dbReference>
<organism evidence="3 4">
    <name type="scientific">Sphingobium terrigena</name>
    <dbReference type="NCBI Taxonomy" id="2304063"/>
    <lineage>
        <taxon>Bacteria</taxon>
        <taxon>Pseudomonadati</taxon>
        <taxon>Pseudomonadota</taxon>
        <taxon>Alphaproteobacteria</taxon>
        <taxon>Sphingomonadales</taxon>
        <taxon>Sphingomonadaceae</taxon>
        <taxon>Sphingobium</taxon>
    </lineage>
</organism>
<dbReference type="GO" id="GO:0004518">
    <property type="term" value="F:nuclease activity"/>
    <property type="evidence" value="ECO:0007669"/>
    <property type="project" value="InterPro"/>
</dbReference>
<sequence>MSQGRTKTAMPLISLIDSETASDAGGVAGRRGQKFQDHVAASLVIDMLVEPTIVQIECETADDVTVRRVLDAVEAHEYVQVKTTDGDSKWSMQELLQRIDDREGTSIAERSLACDAHDAVPSFRLVTVREPRSPMVHFKIPRGERSSRTSQMATATGPFEKKFPKFKSPKGRTLADWARQLLWQVEPDMEKLAGHNRLRLLKLAGNHGERPHIAEIETSYADLLGMVIEAGDASRVHAPEKKCISRATATTWWRKQIALFAAETRRTVKVYRVRSEEFFSEFHRGPGTSDNRTVSGWDVEFDGGKWRSRELVDHLLDWIPEVVLPPTVLANLDQLNARSLLTRAVEACEAHGGLRARELLAELMLHAILRHHHRSEPIACKIFHMNGGRLVFGSAHVLLDEGGDQLWLGQSRLTTVTDRESMPAAVAEALRSGLDREILRHERKIILQLRHPAHLTEHNLGRSMAANGKIDDLLSVLHIPLLIAYGSGVLAGGFTQDYLDDLRQEANEVSAAIQAELDTDLRDFRIHIFLIPVECAKTLADLFETTLKADQ</sequence>
<keyword evidence="4" id="KW-1185">Reference proteome</keyword>
<evidence type="ECO:0000259" key="1">
    <source>
        <dbReference type="Pfam" id="PF08878"/>
    </source>
</evidence>
<dbReference type="EMBL" id="QVRA01000015">
    <property type="protein sequence ID" value="RJG53484.1"/>
    <property type="molecule type" value="Genomic_DNA"/>
</dbReference>
<dbReference type="InterPro" id="IPR025382">
    <property type="entry name" value="Cap4-like_endonuclease_dom"/>
</dbReference>
<dbReference type="OrthoDB" id="785623at2"/>
<gene>
    <name evidence="3" type="ORF">D0Z70_15820</name>
</gene>
<accession>A0A418YQ18</accession>
<name>A0A418YQ18_9SPHN</name>
<comment type="caution">
    <text evidence="3">The sequence shown here is derived from an EMBL/GenBank/DDBJ whole genome shotgun (WGS) entry which is preliminary data.</text>
</comment>
<protein>
    <submittedName>
        <fullName evidence="3">DUF1837 domain-containing protein</fullName>
    </submittedName>
</protein>
<evidence type="ECO:0000259" key="2">
    <source>
        <dbReference type="Pfam" id="PF14130"/>
    </source>
</evidence>
<proteinExistence type="predicted"/>
<evidence type="ECO:0000313" key="3">
    <source>
        <dbReference type="EMBL" id="RJG53484.1"/>
    </source>
</evidence>
<dbReference type="Pfam" id="PF14130">
    <property type="entry name" value="Cap4_nuclease"/>
    <property type="match status" value="1"/>
</dbReference>
<dbReference type="AlphaFoldDB" id="A0A418YQ18"/>
<dbReference type="Proteomes" id="UP000283469">
    <property type="component" value="Unassembled WGS sequence"/>
</dbReference>
<feature type="domain" description="CD-NTase associated protein 4-like DNA endonuclease" evidence="2">
    <location>
        <begin position="25"/>
        <end position="195"/>
    </location>
</feature>
<reference evidence="3 4" key="1">
    <citation type="submission" date="2018-08" db="EMBL/GenBank/DDBJ databases">
        <title>Sphingobium sp. EO9.</title>
        <authorList>
            <person name="Park Y."/>
            <person name="Kim K.H."/>
            <person name="Jeon C.O."/>
        </authorList>
    </citation>
    <scope>NUCLEOTIDE SEQUENCE [LARGE SCALE GENOMIC DNA]</scope>
    <source>
        <strain evidence="3 4">EO9</strain>
    </source>
</reference>
<feature type="domain" description="Anti-bacteriophage protein A/HamA C-terminal" evidence="1">
    <location>
        <begin position="280"/>
        <end position="545"/>
    </location>
</feature>
<evidence type="ECO:0000313" key="4">
    <source>
        <dbReference type="Proteomes" id="UP000283469"/>
    </source>
</evidence>
<dbReference type="InterPro" id="IPR014976">
    <property type="entry name" value="AbpA_HamA_C"/>
</dbReference>